<dbReference type="GO" id="GO:0004169">
    <property type="term" value="F:dolichyl-phosphate-mannose-protein mannosyltransferase activity"/>
    <property type="evidence" value="ECO:0007669"/>
    <property type="project" value="TreeGrafter"/>
</dbReference>
<dbReference type="OrthoDB" id="3005682at2759"/>
<dbReference type="GO" id="GO:0005783">
    <property type="term" value="C:endoplasmic reticulum"/>
    <property type="evidence" value="ECO:0007669"/>
    <property type="project" value="TreeGrafter"/>
</dbReference>
<dbReference type="InterPro" id="IPR027005">
    <property type="entry name" value="PMT-like"/>
</dbReference>
<organism evidence="11 12">
    <name type="scientific">Grifola frondosa</name>
    <name type="common">Maitake</name>
    <name type="synonym">Polyporus frondosus</name>
    <dbReference type="NCBI Taxonomy" id="5627"/>
    <lineage>
        <taxon>Eukaryota</taxon>
        <taxon>Fungi</taxon>
        <taxon>Dikarya</taxon>
        <taxon>Basidiomycota</taxon>
        <taxon>Agaricomycotina</taxon>
        <taxon>Agaricomycetes</taxon>
        <taxon>Polyporales</taxon>
        <taxon>Grifolaceae</taxon>
        <taxon>Grifola</taxon>
    </lineage>
</organism>
<gene>
    <name evidence="11" type="ORF">A0H81_14234</name>
</gene>
<dbReference type="STRING" id="5627.A0A1C7LLP8"/>
<proteinExistence type="inferred from homology"/>
<comment type="pathway">
    <text evidence="2">Protein modification; protein glycosylation.</text>
</comment>
<dbReference type="Pfam" id="PF02366">
    <property type="entry name" value="PMT"/>
    <property type="match status" value="1"/>
</dbReference>
<evidence type="ECO:0000256" key="7">
    <source>
        <dbReference type="ARBA" id="ARBA00022989"/>
    </source>
</evidence>
<comment type="subcellular location">
    <subcellularLocation>
        <location evidence="1">Endomembrane system</location>
        <topology evidence="1">Multi-pass membrane protein</topology>
    </subcellularLocation>
</comment>
<comment type="similarity">
    <text evidence="3">Belongs to the glycosyltransferase 39 family.</text>
</comment>
<dbReference type="UniPathway" id="UPA00378"/>
<dbReference type="EMBL" id="LUGG01000041">
    <property type="protein sequence ID" value="OBZ65725.1"/>
    <property type="molecule type" value="Genomic_DNA"/>
</dbReference>
<dbReference type="PANTHER" id="PTHR10050:SF46">
    <property type="entry name" value="PROTEIN O-MANNOSYL-TRANSFERASE 2"/>
    <property type="match status" value="1"/>
</dbReference>
<keyword evidence="6 9" id="KW-0812">Transmembrane</keyword>
<comment type="caution">
    <text evidence="11">The sequence shown here is derived from an EMBL/GenBank/DDBJ whole genome shotgun (WGS) entry which is preliminary data.</text>
</comment>
<evidence type="ECO:0000313" key="12">
    <source>
        <dbReference type="Proteomes" id="UP000092993"/>
    </source>
</evidence>
<name>A0A1C7LLP8_GRIFR</name>
<evidence type="ECO:0000256" key="8">
    <source>
        <dbReference type="ARBA" id="ARBA00023136"/>
    </source>
</evidence>
<keyword evidence="5" id="KW-0808">Transferase</keyword>
<evidence type="ECO:0000256" key="2">
    <source>
        <dbReference type="ARBA" id="ARBA00004922"/>
    </source>
</evidence>
<sequence>MGMEYGAFDDEGKDVYSKMKTAKVPFGSGRLRRPPPPPPTTLREFFLQNLEHIPPIIYTLLSCWTRFHKIGKSNVVVWDEAHFGKFGSHYLKREFYFDVHPPLGKMLVGFAGLLAGYDGTFDFASGAAYPDTVPYVAMRVMMATFGVALVPLGWYMQWSWA</sequence>
<dbReference type="InterPro" id="IPR003342">
    <property type="entry name" value="ArnT-like_N"/>
</dbReference>
<dbReference type="GO" id="GO:0016020">
    <property type="term" value="C:membrane"/>
    <property type="evidence" value="ECO:0007669"/>
    <property type="project" value="InterPro"/>
</dbReference>
<reference evidence="11 12" key="1">
    <citation type="submission" date="2016-03" db="EMBL/GenBank/DDBJ databases">
        <title>Whole genome sequencing of Grifola frondosa 9006-11.</title>
        <authorList>
            <person name="Min B."/>
            <person name="Park H."/>
            <person name="Kim J.-G."/>
            <person name="Cho H."/>
            <person name="Oh Y.-L."/>
            <person name="Kong W.-S."/>
            <person name="Choi I.-G."/>
        </authorList>
    </citation>
    <scope>NUCLEOTIDE SEQUENCE [LARGE SCALE GENOMIC DNA]</scope>
    <source>
        <strain evidence="11 12">9006-11</strain>
    </source>
</reference>
<keyword evidence="4" id="KW-0328">Glycosyltransferase</keyword>
<feature type="transmembrane region" description="Helical" evidence="9">
    <location>
        <begin position="136"/>
        <end position="156"/>
    </location>
</feature>
<evidence type="ECO:0000256" key="5">
    <source>
        <dbReference type="ARBA" id="ARBA00022679"/>
    </source>
</evidence>
<dbReference type="OMA" id="HEGEMQY"/>
<evidence type="ECO:0000313" key="11">
    <source>
        <dbReference type="EMBL" id="OBZ65725.1"/>
    </source>
</evidence>
<dbReference type="PANTHER" id="PTHR10050">
    <property type="entry name" value="DOLICHYL-PHOSPHATE-MANNOSE--PROTEIN MANNOSYLTRANSFERASE"/>
    <property type="match status" value="1"/>
</dbReference>
<dbReference type="AlphaFoldDB" id="A0A1C7LLP8"/>
<keyword evidence="12" id="KW-1185">Reference proteome</keyword>
<protein>
    <recommendedName>
        <fullName evidence="10">ArnT-like N-terminal domain-containing protein</fullName>
    </recommendedName>
</protein>
<evidence type="ECO:0000256" key="1">
    <source>
        <dbReference type="ARBA" id="ARBA00004127"/>
    </source>
</evidence>
<accession>A0A1C7LLP8</accession>
<evidence type="ECO:0000256" key="6">
    <source>
        <dbReference type="ARBA" id="ARBA00022692"/>
    </source>
</evidence>
<evidence type="ECO:0000259" key="10">
    <source>
        <dbReference type="Pfam" id="PF02366"/>
    </source>
</evidence>
<keyword evidence="8 9" id="KW-0472">Membrane</keyword>
<dbReference type="Proteomes" id="UP000092993">
    <property type="component" value="Unassembled WGS sequence"/>
</dbReference>
<evidence type="ECO:0000256" key="3">
    <source>
        <dbReference type="ARBA" id="ARBA00007222"/>
    </source>
</evidence>
<evidence type="ECO:0000256" key="4">
    <source>
        <dbReference type="ARBA" id="ARBA00022676"/>
    </source>
</evidence>
<evidence type="ECO:0000256" key="9">
    <source>
        <dbReference type="SAM" id="Phobius"/>
    </source>
</evidence>
<feature type="domain" description="ArnT-like N-terminal" evidence="10">
    <location>
        <begin position="57"/>
        <end position="152"/>
    </location>
</feature>
<keyword evidence="7 9" id="KW-1133">Transmembrane helix</keyword>